<sequence>MTGTPAARVEPMRAVHAERVLTVYGLGIDEGNATFETAAPAWPVFDAARLPRHRYVALDRTGTVLGWTAASAVSDRCAYAGVVEHSVYVHPDARGRGIARTLLEALIDSTEAAGIWTIQSGVFPENTAGLALHRGLGFREIGLRERIGRHRGTWRDVVLIERRSRTVGRDA</sequence>
<evidence type="ECO:0000313" key="4">
    <source>
        <dbReference type="EMBL" id="ARF63266.1"/>
    </source>
</evidence>
<dbReference type="InterPro" id="IPR000182">
    <property type="entry name" value="GNAT_dom"/>
</dbReference>
<organism evidence="4 5">
    <name type="scientific">Streptomyces violaceoruber</name>
    <dbReference type="NCBI Taxonomy" id="1935"/>
    <lineage>
        <taxon>Bacteria</taxon>
        <taxon>Bacillati</taxon>
        <taxon>Actinomycetota</taxon>
        <taxon>Actinomycetes</taxon>
        <taxon>Kitasatosporales</taxon>
        <taxon>Streptomycetaceae</taxon>
        <taxon>Streptomyces</taxon>
        <taxon>Streptomyces violaceoruber group</taxon>
    </lineage>
</organism>
<dbReference type="PANTHER" id="PTHR43072">
    <property type="entry name" value="N-ACETYLTRANSFERASE"/>
    <property type="match status" value="1"/>
</dbReference>
<reference evidence="4 5" key="1">
    <citation type="submission" date="2017-03" db="EMBL/GenBank/DDBJ databases">
        <title>Complete Genome Sequence of a natural compounds producer, Streptomyces violaceus S21.</title>
        <authorList>
            <person name="Zhong C."/>
            <person name="Zhao Z."/>
            <person name="Fu J."/>
            <person name="Zong G."/>
            <person name="Qin R."/>
            <person name="Cao G."/>
        </authorList>
    </citation>
    <scope>NUCLEOTIDE SEQUENCE [LARGE SCALE GENOMIC DNA]</scope>
    <source>
        <strain evidence="4 5">S21</strain>
    </source>
</reference>
<name>A0A1V0UDS6_STRVN</name>
<dbReference type="OrthoDB" id="3173333at2"/>
<evidence type="ECO:0000259" key="3">
    <source>
        <dbReference type="PROSITE" id="PS51186"/>
    </source>
</evidence>
<proteinExistence type="predicted"/>
<evidence type="ECO:0000256" key="1">
    <source>
        <dbReference type="ARBA" id="ARBA00022679"/>
    </source>
</evidence>
<dbReference type="GO" id="GO:0016747">
    <property type="term" value="F:acyltransferase activity, transferring groups other than amino-acyl groups"/>
    <property type="evidence" value="ECO:0007669"/>
    <property type="project" value="InterPro"/>
</dbReference>
<feature type="domain" description="N-acetyltransferase" evidence="3">
    <location>
        <begin position="7"/>
        <end position="161"/>
    </location>
</feature>
<keyword evidence="1 4" id="KW-0808">Transferase</keyword>
<dbReference type="RefSeq" id="WP_053606865.1">
    <property type="nucleotide sequence ID" value="NZ_CP020570.1"/>
</dbReference>
<keyword evidence="2" id="KW-0012">Acyltransferase</keyword>
<dbReference type="PANTHER" id="PTHR43072:SF23">
    <property type="entry name" value="UPF0039 PROTEIN C11D3.02C"/>
    <property type="match status" value="1"/>
</dbReference>
<accession>A0A1V0UDS6</accession>
<evidence type="ECO:0000256" key="2">
    <source>
        <dbReference type="ARBA" id="ARBA00023315"/>
    </source>
</evidence>
<dbReference type="Pfam" id="PF00583">
    <property type="entry name" value="Acetyltransf_1"/>
    <property type="match status" value="1"/>
</dbReference>
<dbReference type="Gene3D" id="3.40.630.30">
    <property type="match status" value="1"/>
</dbReference>
<dbReference type="CDD" id="cd04301">
    <property type="entry name" value="NAT_SF"/>
    <property type="match status" value="1"/>
</dbReference>
<dbReference type="SUPFAM" id="SSF55729">
    <property type="entry name" value="Acyl-CoA N-acyltransferases (Nat)"/>
    <property type="match status" value="1"/>
</dbReference>
<dbReference type="STRING" id="1935.B1H20_19240"/>
<dbReference type="Proteomes" id="UP000192445">
    <property type="component" value="Chromosome"/>
</dbReference>
<gene>
    <name evidence="4" type="ORF">B1H20_19240</name>
</gene>
<dbReference type="PROSITE" id="PS51186">
    <property type="entry name" value="GNAT"/>
    <property type="match status" value="1"/>
</dbReference>
<protein>
    <submittedName>
        <fullName evidence="4">N-acetyltransferase</fullName>
    </submittedName>
</protein>
<evidence type="ECO:0000313" key="5">
    <source>
        <dbReference type="Proteomes" id="UP000192445"/>
    </source>
</evidence>
<dbReference type="AlphaFoldDB" id="A0A1V0UDS6"/>
<dbReference type="KEGG" id="svu:B1H20_19240"/>
<dbReference type="InterPro" id="IPR016181">
    <property type="entry name" value="Acyl_CoA_acyltransferase"/>
</dbReference>
<dbReference type="EMBL" id="CP020570">
    <property type="protein sequence ID" value="ARF63266.1"/>
    <property type="molecule type" value="Genomic_DNA"/>
</dbReference>